<dbReference type="RefSeq" id="XP_028969148.1">
    <property type="nucleotide sequence ID" value="XM_029113315.1"/>
</dbReference>
<sequence>MNELIHVNPLKYPPTGSAKPQLQRAGYKWIAHIRGGPKRVNHSAVLVGDTIFVFGGFCTGGNYFSAEPIDVFKLNTQTLQWQSVESPAELSKNVPFMRYGHAVVAHGNQVYLFGGRNDKGACNKLYRFDTTTYQWSLIPTTGCIPGPRDGHTACLIGSSIYVFGGFEEIDNCFSNDIFALDLNTFTWSFVEYKGTPLSHRDFHSACAIGTRMYIFGGRGDLDGPFHTDVEIYCNRLAYFDTETLRWCYPEKRGDIPPGRRSHSAFVYNGELYIFGGYESNKKLHYGNMYCFNPKTEVWREFPINVGRTGPPRARRRHASIIAGSRLFIFGGTSPMNDLERAAYLKSEKSTETDCLQDLKDFLTDHDDLHVLDFSPTLQTLCLDAVIEYELNTSFLPNSLQTKIRQITSDSLLAYHHRDRYFATR</sequence>
<dbReference type="GO" id="GO:0005737">
    <property type="term" value="C:cytoplasm"/>
    <property type="evidence" value="ECO:0007669"/>
    <property type="project" value="TreeGrafter"/>
</dbReference>
<gene>
    <name evidence="3" type="primary">LOC100908540</name>
</gene>
<dbReference type="Pfam" id="PF24681">
    <property type="entry name" value="Kelch_KLHDC2_KLHL20_DRC7"/>
    <property type="match status" value="1"/>
</dbReference>
<dbReference type="KEGG" id="goe:100908540"/>
<dbReference type="PANTHER" id="PTHR46461:SF1">
    <property type="entry name" value="KELCH DOMAIN-CONTAINING PROTEIN 3"/>
    <property type="match status" value="1"/>
</dbReference>
<accession>A0AAJ7SI82</accession>
<dbReference type="InterPro" id="IPR052637">
    <property type="entry name" value="KLHDC3-like"/>
</dbReference>
<reference evidence="3" key="1">
    <citation type="submission" date="2025-08" db="UniProtKB">
        <authorList>
            <consortium name="RefSeq"/>
        </authorList>
    </citation>
    <scope>IDENTIFICATION</scope>
</reference>
<protein>
    <submittedName>
        <fullName evidence="3">Kelch domain-containing protein 3</fullName>
    </submittedName>
</protein>
<dbReference type="InterPro" id="IPR006652">
    <property type="entry name" value="Kelch_1"/>
</dbReference>
<dbReference type="SUPFAM" id="SSF117281">
    <property type="entry name" value="Kelch motif"/>
    <property type="match status" value="1"/>
</dbReference>
<keyword evidence="1" id="KW-0880">Kelch repeat</keyword>
<dbReference type="GO" id="GO:0003682">
    <property type="term" value="F:chromatin binding"/>
    <property type="evidence" value="ECO:0007669"/>
    <property type="project" value="InterPro"/>
</dbReference>
<evidence type="ECO:0000256" key="1">
    <source>
        <dbReference type="ARBA" id="ARBA00022441"/>
    </source>
</evidence>
<evidence type="ECO:0000313" key="3">
    <source>
        <dbReference type="RefSeq" id="XP_028969148.1"/>
    </source>
</evidence>
<dbReference type="Gene3D" id="2.120.10.80">
    <property type="entry name" value="Kelch-type beta propeller"/>
    <property type="match status" value="2"/>
</dbReference>
<name>A0AAJ7SI82_9ACAR</name>
<organism evidence="2 3">
    <name type="scientific">Galendromus occidentalis</name>
    <name type="common">western predatory mite</name>
    <dbReference type="NCBI Taxonomy" id="34638"/>
    <lineage>
        <taxon>Eukaryota</taxon>
        <taxon>Metazoa</taxon>
        <taxon>Ecdysozoa</taxon>
        <taxon>Arthropoda</taxon>
        <taxon>Chelicerata</taxon>
        <taxon>Arachnida</taxon>
        <taxon>Acari</taxon>
        <taxon>Parasitiformes</taxon>
        <taxon>Mesostigmata</taxon>
        <taxon>Gamasina</taxon>
        <taxon>Phytoseioidea</taxon>
        <taxon>Phytoseiidae</taxon>
        <taxon>Typhlodrominae</taxon>
        <taxon>Galendromus</taxon>
    </lineage>
</organism>
<evidence type="ECO:0000313" key="2">
    <source>
        <dbReference type="Proteomes" id="UP000694867"/>
    </source>
</evidence>
<proteinExistence type="predicted"/>
<dbReference type="Pfam" id="PF01344">
    <property type="entry name" value="Kelch_1"/>
    <property type="match status" value="1"/>
</dbReference>
<keyword evidence="2" id="KW-1185">Reference proteome</keyword>
<dbReference type="Proteomes" id="UP000694867">
    <property type="component" value="Unplaced"/>
</dbReference>
<dbReference type="GeneID" id="100908540"/>
<dbReference type="AlphaFoldDB" id="A0AAJ7SI82"/>
<dbReference type="PANTHER" id="PTHR46461">
    <property type="entry name" value="KELCH DOMAIN-CONTAINING PROTEIN 3"/>
    <property type="match status" value="1"/>
</dbReference>
<dbReference type="InterPro" id="IPR015915">
    <property type="entry name" value="Kelch-typ_b-propeller"/>
</dbReference>